<name>Q0DE61_ORYSJ</name>
<dbReference type="InterPro" id="IPR000477">
    <property type="entry name" value="RT_dom"/>
</dbReference>
<feature type="compositionally biased region" description="Basic and acidic residues" evidence="1">
    <location>
        <begin position="18"/>
        <end position="33"/>
    </location>
</feature>
<dbReference type="PROSITE" id="PS50878">
    <property type="entry name" value="RT_POL"/>
    <property type="match status" value="1"/>
</dbReference>
<feature type="domain" description="Reverse transcriptase" evidence="2">
    <location>
        <begin position="604"/>
        <end position="873"/>
    </location>
</feature>
<feature type="region of interest" description="Disordered" evidence="1">
    <location>
        <begin position="293"/>
        <end position="343"/>
    </location>
</feature>
<dbReference type="PANTHER" id="PTHR31635">
    <property type="entry name" value="REVERSE TRANSCRIPTASE DOMAIN-CONTAINING PROTEIN-RELATED"/>
    <property type="match status" value="1"/>
</dbReference>
<sequence length="873" mass="97307">MHSSSSSPSSSVEIIDADAFRSRSTDPDHRRADAAAADSPFPRSVADHIASSLRTQEAVDAVCKKYGVLAEFAARPAGDLRACSAPPPGAACVYARALEAGMRLPLHPFACELLRHLGVAPSQITPNGWRVVAGFLLLSHHAAAPPSLAVFRRFFRLFLSKLNGWYHFRGKRGAGADGVLFTGLPKLKGWKGGFFFVSSPSPWPCQVRWGGPPPSKSSTAEPVLSGEEMELAGKLLHLHGGAAVDLRTYLCESNLAAVFSSNLAGAAPPQPPPPRPARAKGKFPFSGEFNAQKVKTEPESDMPWWSPLSGKKRGFEAEENNPPPSPTPTPPAPHGGSWSWSASGMCSPPPGFAAHVPDKHDGDSADWKAARQLLQAIVTPSRERRFPAAKPSDVVASSYLTLLQAANYASFSFGYALELEEKLRARERDAAAEADAVRKELEEKALRELAAAKAAAVQEYLRSDEHRRELAAHALEGAKKELKNALVELDNKTYDSGLFDSEWKIRYEMEKEMENIYIQEEIWWQRRVAEKRRGNLILQGDANTTFFYKPCKWKMVRPFSSNEVDKVMKTMKNNTASSPDGLPVGFYKQMWPHIRVLVKEMLDDLHMGELDIDMINYGVISPLPKISDANTIKQYRPIYLQNVTFRMIEVANKVISWSQTAFIPRRNILEGCFILHEVMYELKIKRDTGIILKIDFEKAYDRVKWDFLYEVMEKTNFDSIMVGWIKNITEDGRVSININSKQGHFFKTYRGLRQGDHLSPILFNLVGDALAAILDKAKEWGVLEGLVPNLVDGGLTHLQYADDTILFIKNSDENILALKFLLFCYEEMSGMKINYQKSDVYVIGVEDSEGLRIANMLNCKIGYGGRRRMELGV</sequence>
<dbReference type="Gene3D" id="3.30.70.2630">
    <property type="match status" value="1"/>
</dbReference>
<feature type="compositionally biased region" description="Low complexity" evidence="1">
    <location>
        <begin position="1"/>
        <end position="11"/>
    </location>
</feature>
<dbReference type="InterPro" id="IPR007321">
    <property type="entry name" value="Transposase_28"/>
</dbReference>
<dbReference type="Proteomes" id="UP000000763">
    <property type="component" value="Chromosome 6"/>
</dbReference>
<evidence type="ECO:0000313" key="4">
    <source>
        <dbReference type="Proteomes" id="UP000000763"/>
    </source>
</evidence>
<dbReference type="InterPro" id="IPR043502">
    <property type="entry name" value="DNA/RNA_pol_sf"/>
</dbReference>
<accession>Q0DE61</accession>
<dbReference type="PANTHER" id="PTHR31635:SF196">
    <property type="entry name" value="REVERSE TRANSCRIPTASE DOMAIN-CONTAINING PROTEIN-RELATED"/>
    <property type="match status" value="1"/>
</dbReference>
<dbReference type="Pfam" id="PF00078">
    <property type="entry name" value="RVT_1"/>
    <property type="match status" value="1"/>
</dbReference>
<dbReference type="AlphaFoldDB" id="Q0DE61"/>
<gene>
    <name evidence="3" type="ordered locus">Os06g0174800</name>
</gene>
<evidence type="ECO:0000313" key="3">
    <source>
        <dbReference type="EMBL" id="BAF18862.2"/>
    </source>
</evidence>
<reference evidence="4" key="2">
    <citation type="journal article" date="2008" name="Nucleic Acids Res.">
        <title>The rice annotation project database (RAP-DB): 2008 update.</title>
        <authorList>
            <consortium name="The rice annotation project (RAP)"/>
        </authorList>
    </citation>
    <scope>GENOME REANNOTATION</scope>
    <source>
        <strain evidence="4">cv. Nipponbare</strain>
    </source>
</reference>
<dbReference type="SUPFAM" id="SSF56672">
    <property type="entry name" value="DNA/RNA polymerases"/>
    <property type="match status" value="1"/>
</dbReference>
<reference evidence="3 4" key="1">
    <citation type="journal article" date="2005" name="Nature">
        <title>The map-based sequence of the rice genome.</title>
        <authorList>
            <consortium name="International rice genome sequencing project (IRGSP)"/>
            <person name="Matsumoto T."/>
            <person name="Wu J."/>
            <person name="Kanamori H."/>
            <person name="Katayose Y."/>
            <person name="Fujisawa M."/>
            <person name="Namiki N."/>
            <person name="Mizuno H."/>
            <person name="Yamamoto K."/>
            <person name="Antonio B.A."/>
            <person name="Baba T."/>
            <person name="Sakata K."/>
            <person name="Nagamura Y."/>
            <person name="Aoki H."/>
            <person name="Arikawa K."/>
            <person name="Arita K."/>
            <person name="Bito T."/>
            <person name="Chiden Y."/>
            <person name="Fujitsuka N."/>
            <person name="Fukunaka R."/>
            <person name="Hamada M."/>
            <person name="Harada C."/>
            <person name="Hayashi A."/>
            <person name="Hijishita S."/>
            <person name="Honda M."/>
            <person name="Hosokawa S."/>
            <person name="Ichikawa Y."/>
            <person name="Idonuma A."/>
            <person name="Iijima M."/>
            <person name="Ikeda M."/>
            <person name="Ikeno M."/>
            <person name="Ito K."/>
            <person name="Ito S."/>
            <person name="Ito T."/>
            <person name="Ito Y."/>
            <person name="Ito Y."/>
            <person name="Iwabuchi A."/>
            <person name="Kamiya K."/>
            <person name="Karasawa W."/>
            <person name="Kurita K."/>
            <person name="Katagiri S."/>
            <person name="Kikuta A."/>
            <person name="Kobayashi H."/>
            <person name="Kobayashi N."/>
            <person name="Machita K."/>
            <person name="Maehara T."/>
            <person name="Masukawa M."/>
            <person name="Mizubayashi T."/>
            <person name="Mukai Y."/>
            <person name="Nagasaki H."/>
            <person name="Nagata Y."/>
            <person name="Naito S."/>
            <person name="Nakashima M."/>
            <person name="Nakama Y."/>
            <person name="Nakamichi Y."/>
            <person name="Nakamura M."/>
            <person name="Meguro A."/>
            <person name="Negishi M."/>
            <person name="Ohta I."/>
            <person name="Ohta T."/>
            <person name="Okamoto M."/>
            <person name="Ono N."/>
            <person name="Saji S."/>
            <person name="Sakaguchi M."/>
            <person name="Sakai K."/>
            <person name="Shibata M."/>
            <person name="Shimokawa T."/>
            <person name="Song J."/>
            <person name="Takazaki Y."/>
            <person name="Terasawa K."/>
            <person name="Tsugane M."/>
            <person name="Tsuji K."/>
            <person name="Ueda S."/>
            <person name="Waki K."/>
            <person name="Yamagata H."/>
            <person name="Yamamoto M."/>
            <person name="Yamamoto S."/>
            <person name="Yamane H."/>
            <person name="Yoshiki S."/>
            <person name="Yoshihara R."/>
            <person name="Yukawa K."/>
            <person name="Zhong H."/>
            <person name="Yano M."/>
            <person name="Yuan Q."/>
            <person name="Ouyang S."/>
            <person name="Liu J."/>
            <person name="Jones K.M."/>
            <person name="Gansberger K."/>
            <person name="Moffat K."/>
            <person name="Hill J."/>
            <person name="Bera J."/>
            <person name="Fadrosh D."/>
            <person name="Jin S."/>
            <person name="Johri S."/>
            <person name="Kim M."/>
            <person name="Overton L."/>
            <person name="Reardon M."/>
            <person name="Tsitrin T."/>
            <person name="Vuong H."/>
            <person name="Weaver B."/>
            <person name="Ciecko A."/>
            <person name="Tallon L."/>
            <person name="Jackson J."/>
            <person name="Pai G."/>
            <person name="Aken S.V."/>
            <person name="Utterback T."/>
            <person name="Reidmuller S."/>
            <person name="Feldblyum T."/>
            <person name="Hsiao J."/>
            <person name="Zismann V."/>
            <person name="Iobst S."/>
            <person name="de Vazeille A.R."/>
            <person name="Buell C.R."/>
            <person name="Ying K."/>
            <person name="Li Y."/>
            <person name="Lu T."/>
            <person name="Huang Y."/>
            <person name="Zhao Q."/>
            <person name="Feng Q."/>
            <person name="Zhang L."/>
            <person name="Zhu J."/>
            <person name="Weng Q."/>
            <person name="Mu J."/>
            <person name="Lu Y."/>
            <person name="Fan D."/>
            <person name="Liu Y."/>
            <person name="Guan J."/>
            <person name="Zhang Y."/>
            <person name="Yu S."/>
            <person name="Liu X."/>
            <person name="Zhang Y."/>
            <person name="Hong G."/>
            <person name="Han B."/>
            <person name="Choisne N."/>
            <person name="Demange N."/>
            <person name="Orjeda G."/>
            <person name="Samain S."/>
            <person name="Cattolico L."/>
            <person name="Pelletier E."/>
            <person name="Couloux A."/>
            <person name="Segurens B."/>
            <person name="Wincker P."/>
            <person name="D'Hont A."/>
            <person name="Scarpelli C."/>
            <person name="Weissenbach J."/>
            <person name="Salanoubat M."/>
            <person name="Quetier F."/>
            <person name="Yu Y."/>
            <person name="Kim H.R."/>
            <person name="Rambo T."/>
            <person name="Currie J."/>
            <person name="Collura K."/>
            <person name="Luo M."/>
            <person name="Yang T."/>
            <person name="Ammiraju J.S.S."/>
            <person name="Engler F."/>
            <person name="Soderlund C."/>
            <person name="Wing R.A."/>
            <person name="Palmer L.E."/>
            <person name="de la Bastide M."/>
            <person name="Spiegel L."/>
            <person name="Nascimento L."/>
            <person name="Zutavern T."/>
            <person name="O'Shaughnessy A."/>
            <person name="Dike S."/>
            <person name="Dedhia N."/>
            <person name="Preston R."/>
            <person name="Balija V."/>
            <person name="McCombie W.R."/>
            <person name="Chow T."/>
            <person name="Chen H."/>
            <person name="Chung M."/>
            <person name="Chen C."/>
            <person name="Shaw J."/>
            <person name="Wu H."/>
            <person name="Hsiao K."/>
            <person name="Chao Y."/>
            <person name="Chu M."/>
            <person name="Cheng C."/>
            <person name="Hour A."/>
            <person name="Lee P."/>
            <person name="Lin S."/>
            <person name="Lin Y."/>
            <person name="Liou J."/>
            <person name="Liu S."/>
            <person name="Hsing Y."/>
            <person name="Raghuvanshi S."/>
            <person name="Mohanty A."/>
            <person name="Bharti A.K."/>
            <person name="Gaur A."/>
            <person name="Gupta V."/>
            <person name="Kumar D."/>
            <person name="Ravi V."/>
            <person name="Vij S."/>
            <person name="Kapur A."/>
            <person name="Khurana P."/>
            <person name="Khurana P."/>
            <person name="Khurana J.P."/>
            <person name="Tyagi A.K."/>
            <person name="Gaikwad K."/>
            <person name="Singh A."/>
            <person name="Dalal V."/>
            <person name="Srivastava S."/>
            <person name="Dixit A."/>
            <person name="Pal A.K."/>
            <person name="Ghazi I.A."/>
            <person name="Yadav M."/>
            <person name="Pandit A."/>
            <person name="Bhargava A."/>
            <person name="Sureshbabu K."/>
            <person name="Batra K."/>
            <person name="Sharma T.R."/>
            <person name="Mohapatra T."/>
            <person name="Singh N.K."/>
            <person name="Messing J."/>
            <person name="Nelson A.B."/>
            <person name="Fuks G."/>
            <person name="Kavchok S."/>
            <person name="Keizer G."/>
            <person name="Linton E."/>
            <person name="Llaca V."/>
            <person name="Song R."/>
            <person name="Tanyolac B."/>
            <person name="Young S."/>
            <person name="Ho-Il K."/>
            <person name="Hahn J.H."/>
            <person name="Sangsakoo G."/>
            <person name="Vanavichit A."/>
            <person name="de Mattos Luiz.A.T."/>
            <person name="Zimmer P.D."/>
            <person name="Malone G."/>
            <person name="Dellagostin O."/>
            <person name="de Oliveira A.C."/>
            <person name="Bevan M."/>
            <person name="Bancroft I."/>
            <person name="Minx P."/>
            <person name="Cordum H."/>
            <person name="Wilson R."/>
            <person name="Cheng Z."/>
            <person name="Jin W."/>
            <person name="Jiang J."/>
            <person name="Leong S.A."/>
            <person name="Iwama H."/>
            <person name="Gojobori T."/>
            <person name="Itoh T."/>
            <person name="Niimura Y."/>
            <person name="Fujii Y."/>
            <person name="Habara T."/>
            <person name="Sakai H."/>
            <person name="Sato Y."/>
            <person name="Wilson G."/>
            <person name="Kumar K."/>
            <person name="McCouch S."/>
            <person name="Juretic N."/>
            <person name="Hoen D."/>
            <person name="Wright S."/>
            <person name="Bruskiewich R."/>
            <person name="Bureau T."/>
            <person name="Miyao A."/>
            <person name="Hirochika H."/>
            <person name="Nishikawa T."/>
            <person name="Kadowaki K."/>
            <person name="Sugiura M."/>
            <person name="Burr B."/>
            <person name="Sasaki T."/>
        </authorList>
    </citation>
    <scope>NUCLEOTIDE SEQUENCE [LARGE SCALE GENOMIC DNA]</scope>
    <source>
        <strain evidence="4">cv. Nipponbare</strain>
    </source>
</reference>
<protein>
    <submittedName>
        <fullName evidence="3">Os06g0174800 protein</fullName>
    </submittedName>
</protein>
<dbReference type="CDD" id="cd01650">
    <property type="entry name" value="RT_nLTR_like"/>
    <property type="match status" value="1"/>
</dbReference>
<feature type="region of interest" description="Disordered" evidence="1">
    <location>
        <begin position="265"/>
        <end position="284"/>
    </location>
</feature>
<feature type="region of interest" description="Disordered" evidence="1">
    <location>
        <begin position="1"/>
        <end position="39"/>
    </location>
</feature>
<evidence type="ECO:0000256" key="1">
    <source>
        <dbReference type="SAM" id="MobiDB-lite"/>
    </source>
</evidence>
<dbReference type="Gene3D" id="3.10.10.20">
    <property type="match status" value="1"/>
</dbReference>
<dbReference type="Gene3D" id="1.10.10.2210">
    <property type="match status" value="1"/>
</dbReference>
<dbReference type="KEGG" id="dosa:Os06g0174800"/>
<evidence type="ECO:0000259" key="2">
    <source>
        <dbReference type="PROSITE" id="PS50878"/>
    </source>
</evidence>
<organism evidence="3 4">
    <name type="scientific">Oryza sativa subsp. japonica</name>
    <name type="common">Rice</name>
    <dbReference type="NCBI Taxonomy" id="39947"/>
    <lineage>
        <taxon>Eukaryota</taxon>
        <taxon>Viridiplantae</taxon>
        <taxon>Streptophyta</taxon>
        <taxon>Embryophyta</taxon>
        <taxon>Tracheophyta</taxon>
        <taxon>Spermatophyta</taxon>
        <taxon>Magnoliopsida</taxon>
        <taxon>Liliopsida</taxon>
        <taxon>Poales</taxon>
        <taxon>Poaceae</taxon>
        <taxon>BOP clade</taxon>
        <taxon>Oryzoideae</taxon>
        <taxon>Oryzeae</taxon>
        <taxon>Oryzinae</taxon>
        <taxon>Oryza</taxon>
        <taxon>Oryza sativa</taxon>
    </lineage>
</organism>
<dbReference type="Pfam" id="PF04195">
    <property type="entry name" value="Transposase_28"/>
    <property type="match status" value="1"/>
</dbReference>
<feature type="compositionally biased region" description="Pro residues" evidence="1">
    <location>
        <begin position="321"/>
        <end position="333"/>
    </location>
</feature>
<dbReference type="EMBL" id="AP008212">
    <property type="protein sequence ID" value="BAF18862.2"/>
    <property type="molecule type" value="Genomic_DNA"/>
</dbReference>
<proteinExistence type="predicted"/>